<keyword evidence="5 7" id="KW-1133">Transmembrane helix</keyword>
<organism evidence="9 10">
    <name type="scientific">Peribacillus loiseleuriae</name>
    <dbReference type="NCBI Taxonomy" id="1679170"/>
    <lineage>
        <taxon>Bacteria</taxon>
        <taxon>Bacillati</taxon>
        <taxon>Bacillota</taxon>
        <taxon>Bacilli</taxon>
        <taxon>Bacillales</taxon>
        <taxon>Bacillaceae</taxon>
        <taxon>Peribacillus</taxon>
    </lineage>
</organism>
<dbReference type="InterPro" id="IPR037185">
    <property type="entry name" value="EmrE-like"/>
</dbReference>
<evidence type="ECO:0000313" key="9">
    <source>
        <dbReference type="EMBL" id="KMY51455.1"/>
    </source>
</evidence>
<protein>
    <submittedName>
        <fullName evidence="9">Membrane protein</fullName>
    </submittedName>
</protein>
<dbReference type="Pfam" id="PF00892">
    <property type="entry name" value="EamA"/>
    <property type="match status" value="2"/>
</dbReference>
<evidence type="ECO:0000256" key="2">
    <source>
        <dbReference type="ARBA" id="ARBA00007362"/>
    </source>
</evidence>
<dbReference type="PANTHER" id="PTHR32322">
    <property type="entry name" value="INNER MEMBRANE TRANSPORTER"/>
    <property type="match status" value="1"/>
</dbReference>
<reference evidence="10" key="1">
    <citation type="submission" date="2015-07" db="EMBL/GenBank/DDBJ databases">
        <title>Genome sequencing project for genomic taxonomy and phylogenomics of Bacillus-like bacteria.</title>
        <authorList>
            <person name="Liu B."/>
            <person name="Wang J."/>
            <person name="Zhu Y."/>
            <person name="Liu G."/>
            <person name="Chen Q."/>
            <person name="Chen Z."/>
            <person name="Lan J."/>
            <person name="Che J."/>
            <person name="Ge C."/>
            <person name="Shi H."/>
            <person name="Pan Z."/>
            <person name="Liu X."/>
        </authorList>
    </citation>
    <scope>NUCLEOTIDE SEQUENCE [LARGE SCALE GENOMIC DNA]</scope>
    <source>
        <strain evidence="10">FJAT-27997</strain>
    </source>
</reference>
<evidence type="ECO:0000313" key="10">
    <source>
        <dbReference type="Proteomes" id="UP000037146"/>
    </source>
</evidence>
<evidence type="ECO:0000256" key="7">
    <source>
        <dbReference type="SAM" id="Phobius"/>
    </source>
</evidence>
<feature type="transmembrane region" description="Helical" evidence="7">
    <location>
        <begin position="147"/>
        <end position="169"/>
    </location>
</feature>
<feature type="transmembrane region" description="Helical" evidence="7">
    <location>
        <begin position="38"/>
        <end position="55"/>
    </location>
</feature>
<sequence>MKNTLIGSLYLILASSIWGGMYVVVKILVAVIPPLELVWMRYLIALVALVILGLVTRQNWSIKRRHFGIIIAIAIIGYIISIVTQETGTMLSTAQMGAIITSTTPAFMVLFASLILKEHLTLKKAISVSLATIGVITIVGFDDINMSSMLGGVSLIIAALTWALMSVLIKCIPSDYSQIVVTAYATLLAVVVLTPFVIPKLSQIDINDLTNPTIWGGLIYLGVISTCTAFLLWSRGLQMLNASSGGVFFFVQPVVGTLLGWLILGETISITFWIGSILILLGVLIVIKDKQEEQNHSNHSLAQ</sequence>
<evidence type="ECO:0000259" key="8">
    <source>
        <dbReference type="Pfam" id="PF00892"/>
    </source>
</evidence>
<feature type="domain" description="EamA" evidence="8">
    <location>
        <begin position="151"/>
        <end position="287"/>
    </location>
</feature>
<proteinExistence type="inferred from homology"/>
<dbReference type="SUPFAM" id="SSF103481">
    <property type="entry name" value="Multidrug resistance efflux transporter EmrE"/>
    <property type="match status" value="2"/>
</dbReference>
<feature type="transmembrane region" description="Helical" evidence="7">
    <location>
        <begin position="96"/>
        <end position="116"/>
    </location>
</feature>
<feature type="transmembrane region" description="Helical" evidence="7">
    <location>
        <begin position="270"/>
        <end position="287"/>
    </location>
</feature>
<comment type="subcellular location">
    <subcellularLocation>
        <location evidence="1">Cell membrane</location>
        <topology evidence="1">Multi-pass membrane protein</topology>
    </subcellularLocation>
</comment>
<feature type="transmembrane region" description="Helical" evidence="7">
    <location>
        <begin position="245"/>
        <end position="264"/>
    </location>
</feature>
<dbReference type="STRING" id="1679170.AC625_19495"/>
<dbReference type="EMBL" id="LFZW01000001">
    <property type="protein sequence ID" value="KMY51455.1"/>
    <property type="molecule type" value="Genomic_DNA"/>
</dbReference>
<dbReference type="PANTHER" id="PTHR32322:SF18">
    <property type="entry name" value="S-ADENOSYLMETHIONINE_S-ADENOSYLHOMOCYSTEINE TRANSPORTER"/>
    <property type="match status" value="1"/>
</dbReference>
<comment type="similarity">
    <text evidence="2">Belongs to the EamA transporter family.</text>
</comment>
<gene>
    <name evidence="9" type="ORF">AC625_19495</name>
</gene>
<keyword evidence="6 7" id="KW-0472">Membrane</keyword>
<feature type="transmembrane region" description="Helical" evidence="7">
    <location>
        <begin position="214"/>
        <end position="233"/>
    </location>
</feature>
<keyword evidence="4 7" id="KW-0812">Transmembrane</keyword>
<evidence type="ECO:0000256" key="5">
    <source>
        <dbReference type="ARBA" id="ARBA00022989"/>
    </source>
</evidence>
<evidence type="ECO:0000256" key="1">
    <source>
        <dbReference type="ARBA" id="ARBA00004651"/>
    </source>
</evidence>
<dbReference type="OrthoDB" id="34284at2"/>
<feature type="transmembrane region" description="Helical" evidence="7">
    <location>
        <begin position="125"/>
        <end position="141"/>
    </location>
</feature>
<dbReference type="GO" id="GO:0005886">
    <property type="term" value="C:plasma membrane"/>
    <property type="evidence" value="ECO:0007669"/>
    <property type="project" value="UniProtKB-SubCell"/>
</dbReference>
<feature type="transmembrane region" description="Helical" evidence="7">
    <location>
        <begin position="67"/>
        <end position="84"/>
    </location>
</feature>
<feature type="domain" description="EamA" evidence="8">
    <location>
        <begin position="6"/>
        <end position="139"/>
    </location>
</feature>
<feature type="transmembrane region" description="Helical" evidence="7">
    <location>
        <begin position="9"/>
        <end position="32"/>
    </location>
</feature>
<dbReference type="PATRIC" id="fig|1679170.3.peg.4426"/>
<dbReference type="AlphaFoldDB" id="A0A0K9GXU1"/>
<keyword evidence="10" id="KW-1185">Reference proteome</keyword>
<name>A0A0K9GXU1_9BACI</name>
<dbReference type="RefSeq" id="WP_049682804.1">
    <property type="nucleotide sequence ID" value="NZ_LFZW01000001.1"/>
</dbReference>
<evidence type="ECO:0000256" key="4">
    <source>
        <dbReference type="ARBA" id="ARBA00022692"/>
    </source>
</evidence>
<keyword evidence="3" id="KW-1003">Cell membrane</keyword>
<comment type="caution">
    <text evidence="9">The sequence shown here is derived from an EMBL/GenBank/DDBJ whole genome shotgun (WGS) entry which is preliminary data.</text>
</comment>
<evidence type="ECO:0000256" key="3">
    <source>
        <dbReference type="ARBA" id="ARBA00022475"/>
    </source>
</evidence>
<dbReference type="Proteomes" id="UP000037146">
    <property type="component" value="Unassembled WGS sequence"/>
</dbReference>
<dbReference type="InterPro" id="IPR000620">
    <property type="entry name" value="EamA_dom"/>
</dbReference>
<accession>A0A0K9GXU1</accession>
<evidence type="ECO:0000256" key="6">
    <source>
        <dbReference type="ARBA" id="ARBA00023136"/>
    </source>
</evidence>
<dbReference type="InterPro" id="IPR050638">
    <property type="entry name" value="AA-Vitamin_Transporters"/>
</dbReference>
<feature type="transmembrane region" description="Helical" evidence="7">
    <location>
        <begin position="181"/>
        <end position="202"/>
    </location>
</feature>